<keyword evidence="2" id="KW-1185">Reference proteome</keyword>
<gene>
    <name evidence="1" type="ORF">ABT317_30000</name>
</gene>
<protein>
    <submittedName>
        <fullName evidence="1">FUSC family protein</fullName>
    </submittedName>
</protein>
<evidence type="ECO:0000313" key="2">
    <source>
        <dbReference type="Proteomes" id="UP001458415"/>
    </source>
</evidence>
<dbReference type="Proteomes" id="UP001458415">
    <property type="component" value="Unassembled WGS sequence"/>
</dbReference>
<proteinExistence type="predicted"/>
<evidence type="ECO:0000313" key="1">
    <source>
        <dbReference type="EMBL" id="MER6981094.1"/>
    </source>
</evidence>
<accession>A0ABV1WA60</accession>
<reference evidence="1 2" key="1">
    <citation type="submission" date="2024-06" db="EMBL/GenBank/DDBJ databases">
        <title>The Natural Products Discovery Center: Release of the First 8490 Sequenced Strains for Exploring Actinobacteria Biosynthetic Diversity.</title>
        <authorList>
            <person name="Kalkreuter E."/>
            <person name="Kautsar S.A."/>
            <person name="Yang D."/>
            <person name="Bader C.D."/>
            <person name="Teijaro C.N."/>
            <person name="Fluegel L."/>
            <person name="Davis C.M."/>
            <person name="Simpson J.R."/>
            <person name="Lauterbach L."/>
            <person name="Steele A.D."/>
            <person name="Gui C."/>
            <person name="Meng S."/>
            <person name="Li G."/>
            <person name="Viehrig K."/>
            <person name="Ye F."/>
            <person name="Su P."/>
            <person name="Kiefer A.F."/>
            <person name="Nichols A."/>
            <person name="Cepeda A.J."/>
            <person name="Yan W."/>
            <person name="Fan B."/>
            <person name="Jiang Y."/>
            <person name="Adhikari A."/>
            <person name="Zheng C.-J."/>
            <person name="Schuster L."/>
            <person name="Cowan T.M."/>
            <person name="Smanski M.J."/>
            <person name="Chevrette M.G."/>
            <person name="De Carvalho L.P.S."/>
            <person name="Shen B."/>
        </authorList>
    </citation>
    <scope>NUCLEOTIDE SEQUENCE [LARGE SCALE GENOMIC DNA]</scope>
    <source>
        <strain evidence="1 2">NPDC000634</strain>
    </source>
</reference>
<name>A0ABV1WA60_9ACTN</name>
<organism evidence="1 2">
    <name type="scientific">Streptomyces carpinensis</name>
    <dbReference type="NCBI Taxonomy" id="66369"/>
    <lineage>
        <taxon>Bacteria</taxon>
        <taxon>Bacillati</taxon>
        <taxon>Actinomycetota</taxon>
        <taxon>Actinomycetes</taxon>
        <taxon>Kitasatosporales</taxon>
        <taxon>Streptomycetaceae</taxon>
        <taxon>Streptomyces</taxon>
    </lineage>
</organism>
<comment type="caution">
    <text evidence="1">The sequence shown here is derived from an EMBL/GenBank/DDBJ whole genome shotgun (WGS) entry which is preliminary data.</text>
</comment>
<dbReference type="EMBL" id="JBEPCU010000689">
    <property type="protein sequence ID" value="MER6981094.1"/>
    <property type="molecule type" value="Genomic_DNA"/>
</dbReference>
<feature type="non-terminal residue" evidence="1">
    <location>
        <position position="1"/>
    </location>
</feature>
<sequence length="46" mass="5260">RELRRRLHDGLREHAGRRTARATVLGSLLLQAESLWTEIVPHTASE</sequence>